<dbReference type="Pfam" id="PF00959">
    <property type="entry name" value="Phage_lysozyme"/>
    <property type="match status" value="1"/>
</dbReference>
<evidence type="ECO:0000256" key="1">
    <source>
        <dbReference type="ARBA" id="ARBA00000632"/>
    </source>
</evidence>
<dbReference type="InterPro" id="IPR036366">
    <property type="entry name" value="PGBDSf"/>
</dbReference>
<dbReference type="InterPro" id="IPR034690">
    <property type="entry name" value="Endolysin_T4_type"/>
</dbReference>
<dbReference type="InterPro" id="IPR002477">
    <property type="entry name" value="Peptidoglycan-bd-like"/>
</dbReference>
<protein>
    <recommendedName>
        <fullName evidence="7">Lysozyme</fullName>
        <ecNumber evidence="7">3.2.1.17</ecNumber>
    </recommendedName>
</protein>
<dbReference type="InterPro" id="IPR051018">
    <property type="entry name" value="Bacteriophage_GH24"/>
</dbReference>
<dbReference type="GO" id="GO:0031640">
    <property type="term" value="P:killing of cells of another organism"/>
    <property type="evidence" value="ECO:0007669"/>
    <property type="project" value="UniProtKB-KW"/>
</dbReference>
<evidence type="ECO:0000256" key="4">
    <source>
        <dbReference type="ARBA" id="ARBA00022801"/>
    </source>
</evidence>
<dbReference type="Proteomes" id="UP000244081">
    <property type="component" value="Unassembled WGS sequence"/>
</dbReference>
<evidence type="ECO:0000256" key="5">
    <source>
        <dbReference type="ARBA" id="ARBA00023200"/>
    </source>
</evidence>
<comment type="caution">
    <text evidence="11">The sequence shown here is derived from an EMBL/GenBank/DDBJ whole genome shotgun (WGS) entry which is preliminary data.</text>
</comment>
<reference evidence="11 12" key="1">
    <citation type="submission" date="2018-04" db="EMBL/GenBank/DDBJ databases">
        <title>Genomic Encyclopedia of Archaeal and Bacterial Type Strains, Phase II (KMG-II): from individual species to whole genera.</title>
        <authorList>
            <person name="Goeker M."/>
        </authorList>
    </citation>
    <scope>NUCLEOTIDE SEQUENCE [LARGE SCALE GENOMIC DNA]</scope>
    <source>
        <strain evidence="11 12">DSM 23382</strain>
    </source>
</reference>
<keyword evidence="9" id="KW-0812">Transmembrane</keyword>
<dbReference type="Gene3D" id="1.10.101.10">
    <property type="entry name" value="PGBD-like superfamily/PGBD"/>
    <property type="match status" value="1"/>
</dbReference>
<dbReference type="CDD" id="cd00737">
    <property type="entry name" value="lyz_endolysin_autolysin"/>
    <property type="match status" value="1"/>
</dbReference>
<keyword evidence="6 7" id="KW-0326">Glycosidase</keyword>
<dbReference type="GO" id="GO:0016998">
    <property type="term" value="P:cell wall macromolecule catabolic process"/>
    <property type="evidence" value="ECO:0007669"/>
    <property type="project" value="InterPro"/>
</dbReference>
<dbReference type="InterPro" id="IPR023347">
    <property type="entry name" value="Lysozyme_dom_sf"/>
</dbReference>
<dbReference type="GO" id="GO:0042742">
    <property type="term" value="P:defense response to bacterium"/>
    <property type="evidence" value="ECO:0007669"/>
    <property type="project" value="UniProtKB-KW"/>
</dbReference>
<feature type="transmembrane region" description="Helical" evidence="9">
    <location>
        <begin position="282"/>
        <end position="302"/>
    </location>
</feature>
<dbReference type="OrthoDB" id="5327667at2"/>
<dbReference type="SUPFAM" id="SSF53955">
    <property type="entry name" value="Lysozyme-like"/>
    <property type="match status" value="1"/>
</dbReference>
<keyword evidence="5" id="KW-1035">Host cytoplasm</keyword>
<dbReference type="GO" id="GO:0009253">
    <property type="term" value="P:peptidoglycan catabolic process"/>
    <property type="evidence" value="ECO:0007669"/>
    <property type="project" value="InterPro"/>
</dbReference>
<keyword evidence="9" id="KW-1133">Transmembrane helix</keyword>
<comment type="similarity">
    <text evidence="7">Belongs to the glycosyl hydrolase 24 family.</text>
</comment>
<dbReference type="GO" id="GO:0003796">
    <property type="term" value="F:lysozyme activity"/>
    <property type="evidence" value="ECO:0007669"/>
    <property type="project" value="UniProtKB-EC"/>
</dbReference>
<evidence type="ECO:0000256" key="2">
    <source>
        <dbReference type="ARBA" id="ARBA00022529"/>
    </source>
</evidence>
<feature type="domain" description="Peptidoglycan binding-like" evidence="10">
    <location>
        <begin position="184"/>
        <end position="240"/>
    </location>
</feature>
<evidence type="ECO:0000256" key="3">
    <source>
        <dbReference type="ARBA" id="ARBA00022638"/>
    </source>
</evidence>
<dbReference type="SUPFAM" id="SSF47090">
    <property type="entry name" value="PGBD-like"/>
    <property type="match status" value="1"/>
</dbReference>
<dbReference type="Pfam" id="PF01471">
    <property type="entry name" value="PG_binding_1"/>
    <property type="match status" value="1"/>
</dbReference>
<dbReference type="PANTHER" id="PTHR38107:SF3">
    <property type="entry name" value="LYSOZYME RRRD-RELATED"/>
    <property type="match status" value="1"/>
</dbReference>
<evidence type="ECO:0000259" key="10">
    <source>
        <dbReference type="Pfam" id="PF01471"/>
    </source>
</evidence>
<keyword evidence="2 7" id="KW-0929">Antimicrobial</keyword>
<evidence type="ECO:0000313" key="11">
    <source>
        <dbReference type="EMBL" id="PTW57643.1"/>
    </source>
</evidence>
<sequence length="315" mass="33069">MRTSDRGRAFIAAHEGIVLRAYRDVAGVWTIGVGHTARAGGLKPAAGMTITTAQAEALLKADLARFEARVARTGAFRAQGPFDGAVSFDFNTGRIHNASWVAHYRAGLFARAETALMRWVKAGGRTWPGLKRRRTAEAALIFRGRYGPATDNAAGSQTGAWEAGGGEQAGSPEPPDVPSRSREREEVCAYQRQLRRLGLYGGALDGLAGAQTRAAVRTFQRAHPHLNEDGIVGPATRAALTRAVNALKEAGHAGGAALVAAGGAAALADTAPVAGGGWSDPLVVVTCVGFVVLMIAGAALVWRYREELRLLAARL</sequence>
<proteinExistence type="inferred from homology"/>
<dbReference type="AlphaFoldDB" id="A0A2T5V1L1"/>
<dbReference type="HAMAP" id="MF_04110">
    <property type="entry name" value="ENDOLYSIN_T4"/>
    <property type="match status" value="1"/>
</dbReference>
<evidence type="ECO:0000313" key="12">
    <source>
        <dbReference type="Proteomes" id="UP000244081"/>
    </source>
</evidence>
<dbReference type="PANTHER" id="PTHR38107">
    <property type="match status" value="1"/>
</dbReference>
<dbReference type="InterPro" id="IPR023346">
    <property type="entry name" value="Lysozyme-like_dom_sf"/>
</dbReference>
<dbReference type="InterPro" id="IPR002196">
    <property type="entry name" value="Glyco_hydro_24"/>
</dbReference>
<dbReference type="InterPro" id="IPR036365">
    <property type="entry name" value="PGBD-like_sf"/>
</dbReference>
<name>A0A2T5V1L1_9HYPH</name>
<dbReference type="EMBL" id="QAYG01000010">
    <property type="protein sequence ID" value="PTW57643.1"/>
    <property type="molecule type" value="Genomic_DNA"/>
</dbReference>
<evidence type="ECO:0000256" key="8">
    <source>
        <dbReference type="SAM" id="MobiDB-lite"/>
    </source>
</evidence>
<organism evidence="11 12">
    <name type="scientific">Breoghania corrubedonensis</name>
    <dbReference type="NCBI Taxonomy" id="665038"/>
    <lineage>
        <taxon>Bacteria</taxon>
        <taxon>Pseudomonadati</taxon>
        <taxon>Pseudomonadota</taxon>
        <taxon>Alphaproteobacteria</taxon>
        <taxon>Hyphomicrobiales</taxon>
        <taxon>Stappiaceae</taxon>
        <taxon>Breoghania</taxon>
    </lineage>
</organism>
<dbReference type="EC" id="3.2.1.17" evidence="7"/>
<dbReference type="Gene3D" id="1.10.530.40">
    <property type="match status" value="1"/>
</dbReference>
<feature type="region of interest" description="Disordered" evidence="8">
    <location>
        <begin position="151"/>
        <end position="185"/>
    </location>
</feature>
<accession>A0A2T5V1L1</accession>
<keyword evidence="3 7" id="KW-0081">Bacteriolytic enzyme</keyword>
<keyword evidence="4 7" id="KW-0378">Hydrolase</keyword>
<evidence type="ECO:0000256" key="7">
    <source>
        <dbReference type="RuleBase" id="RU003788"/>
    </source>
</evidence>
<dbReference type="RefSeq" id="WP_107991517.1">
    <property type="nucleotide sequence ID" value="NZ_QAYG01000010.1"/>
</dbReference>
<keyword evidence="12" id="KW-1185">Reference proteome</keyword>
<gene>
    <name evidence="11" type="ORF">C8N35_110122</name>
</gene>
<evidence type="ECO:0000256" key="6">
    <source>
        <dbReference type="ARBA" id="ARBA00023295"/>
    </source>
</evidence>
<comment type="catalytic activity">
    <reaction evidence="1 7">
        <text>Hydrolysis of (1-&gt;4)-beta-linkages between N-acetylmuramic acid and N-acetyl-D-glucosamine residues in a peptidoglycan and between N-acetyl-D-glucosamine residues in chitodextrins.</text>
        <dbReference type="EC" id="3.2.1.17"/>
    </reaction>
</comment>
<evidence type="ECO:0000256" key="9">
    <source>
        <dbReference type="SAM" id="Phobius"/>
    </source>
</evidence>
<keyword evidence="9" id="KW-0472">Membrane</keyword>
<dbReference type="InterPro" id="IPR033907">
    <property type="entry name" value="Endolysin_autolysin"/>
</dbReference>